<dbReference type="Pfam" id="PF10392">
    <property type="entry name" value="COG5_N"/>
    <property type="match status" value="1"/>
</dbReference>
<dbReference type="PANTHER" id="PTHR13228">
    <property type="entry name" value="CONSERVED OLIGOMERIC GOLGI COMPLEX COMPONENT 5"/>
    <property type="match status" value="1"/>
</dbReference>
<comment type="subcellular location">
    <subcellularLocation>
        <location evidence="1">Golgi apparatus membrane</location>
        <topology evidence="1">Peripheral membrane protein</topology>
    </subcellularLocation>
</comment>
<gene>
    <name evidence="8" type="ORF">CTAYLR_000189</name>
</gene>
<evidence type="ECO:0000259" key="7">
    <source>
        <dbReference type="Pfam" id="PF20649"/>
    </source>
</evidence>
<organism evidence="8 9">
    <name type="scientific">Chrysophaeum taylorii</name>
    <dbReference type="NCBI Taxonomy" id="2483200"/>
    <lineage>
        <taxon>Eukaryota</taxon>
        <taxon>Sar</taxon>
        <taxon>Stramenopiles</taxon>
        <taxon>Ochrophyta</taxon>
        <taxon>Pelagophyceae</taxon>
        <taxon>Pelagomonadales</taxon>
        <taxon>Pelagomonadaceae</taxon>
        <taxon>Chrysophaeum</taxon>
    </lineage>
</organism>
<evidence type="ECO:0000256" key="3">
    <source>
        <dbReference type="ARBA" id="ARBA00023034"/>
    </source>
</evidence>
<evidence type="ECO:0000256" key="1">
    <source>
        <dbReference type="ARBA" id="ARBA00004395"/>
    </source>
</evidence>
<dbReference type="InterPro" id="IPR049176">
    <property type="entry name" value="COG5_N"/>
</dbReference>
<evidence type="ECO:0000313" key="9">
    <source>
        <dbReference type="Proteomes" id="UP001230188"/>
    </source>
</evidence>
<evidence type="ECO:0000313" key="8">
    <source>
        <dbReference type="EMBL" id="KAJ8603788.1"/>
    </source>
</evidence>
<accession>A0AAD7XL30</accession>
<dbReference type="Proteomes" id="UP001230188">
    <property type="component" value="Unassembled WGS sequence"/>
</dbReference>
<feature type="compositionally biased region" description="Basic and acidic residues" evidence="5">
    <location>
        <begin position="357"/>
        <end position="382"/>
    </location>
</feature>
<dbReference type="EMBL" id="JAQMWT010000344">
    <property type="protein sequence ID" value="KAJ8603788.1"/>
    <property type="molecule type" value="Genomic_DNA"/>
</dbReference>
<dbReference type="Pfam" id="PF20649">
    <property type="entry name" value="COG5_C"/>
    <property type="match status" value="1"/>
</dbReference>
<keyword evidence="9" id="KW-1185">Reference proteome</keyword>
<reference evidence="8" key="1">
    <citation type="submission" date="2023-01" db="EMBL/GenBank/DDBJ databases">
        <title>Metagenome sequencing of chrysophaentin producing Chrysophaeum taylorii.</title>
        <authorList>
            <person name="Davison J."/>
            <person name="Bewley C."/>
        </authorList>
    </citation>
    <scope>NUCLEOTIDE SEQUENCE</scope>
    <source>
        <strain evidence="8">NIES-1699</strain>
    </source>
</reference>
<keyword evidence="3" id="KW-0333">Golgi apparatus</keyword>
<sequence>MRTSAEVLLAQLRDDPVYGSFASEDFDVAAFAKAVIERDAKEETYAEGVLAELGRRAGEVDTAIEAHVSESREVLLKGAKSMSALRRDVEAVEFATRDVRRRAKNMARKLIDPYEVCARKTTRLRTVFEANEVLRRSQRAIFSLRRLREKVAALDRGDDDLREMAKAAALVREIEGLVEGDGARGAASLASVTVLSAEISFVGAARERLRASGADALDAALRATNQIDVAAALSLSHELGLLRASVDAAVERLAEGAADAAKAALSGESDALDRGTARALADDWARAIENLALQAAILDRVLRKPREGGRLWDVVSDKGPVVDRAWTAASKSILVALRSALELDAEAAAPPNEEDKDDGKTKDEGHVVEGAKPTDEPQHEESNNANKPPPPPQLSAIGTAKLAELSKAAKSLLDETTQRSKRMVESSKMLVEQSSKLLVEQSKRMLPEQLSSVRKLTTALVAHYPVVRKSFLTMTARFGGPSSTAAPETSGEEQGTDIIGIDPHDPLGSVAKLAPPRSFVALCEAQFKEIFAAHEETCYATSRKPDAAKRRAARAFERASLAPLPTRMDEDDEDEDVQNGALPYSVEVVKYAQQLDSAVVKHRIEPYYAAARERPFGLDPKLFEELNNKKKQQLEEQKKKQLRAADDQEEEKKKKKKSSDDEAERISGKRLDQLVLEALGPLCDGYLHATGQRLLEPVVLMFPEVEGYEAALPSKHDAARLVAAARKELRDVLEEGGEVTLVPAVLDRVSQACEEFGRRATRALKVKPARERNFESLTEAVDRAAKATRAARSSVAARRLGTDDEPRRPGEIRDVRWRANATEEHDAQIASLCAQLETSLSRLRQLLPADFFGLDDDDDEEDDAFEARLRPGMAALEAVCERVSFVSLDAVAFRVELELARAHVDDYSVASDEMPSQSLERALAALEAARVGYCAALPFWHSPGQFDSPSSRASVLALAARVARAFVSHVALYRPLSGDGRLRVATDAAALDNALAQYEPDALPPPKQTGGAPRRHLASERAAALALERAREELAGLKRFLFAAEDGAAVVTMLAEGAKLIRPRGPLRPSTVWHHVLASRGRDALPLPHDLAEPERGGGSQHAYVAWLVAGPHPWDQDSPADQVTREGDAWRDVLRCLDSWAQRASATGVTNLGEVYDALQTHGAPLLSSYKRALEATNNPV</sequence>
<feature type="region of interest" description="Disordered" evidence="5">
    <location>
        <begin position="345"/>
        <end position="396"/>
    </location>
</feature>
<dbReference type="PANTHER" id="PTHR13228:SF3">
    <property type="entry name" value="CONSERVED OLIGOMERIC GOLGI COMPLEX SUBUNIT 5"/>
    <property type="match status" value="1"/>
</dbReference>
<keyword evidence="4" id="KW-0472">Membrane</keyword>
<dbReference type="InterPro" id="IPR048485">
    <property type="entry name" value="COG5_helical"/>
</dbReference>
<feature type="domain" description="Conserved oligomeric Golgi complex subunit 5 N-terminal" evidence="6">
    <location>
        <begin position="20"/>
        <end position="146"/>
    </location>
</feature>
<evidence type="ECO:0000259" key="6">
    <source>
        <dbReference type="Pfam" id="PF10392"/>
    </source>
</evidence>
<dbReference type="GO" id="GO:0000139">
    <property type="term" value="C:Golgi membrane"/>
    <property type="evidence" value="ECO:0007669"/>
    <property type="project" value="UniProtKB-SubCell"/>
</dbReference>
<protein>
    <recommendedName>
        <fullName evidence="2">Conserved oligomeric Golgi complex subunit 5</fullName>
    </recommendedName>
</protein>
<dbReference type="AlphaFoldDB" id="A0AAD7XL30"/>
<name>A0AAD7XL30_9STRA</name>
<evidence type="ECO:0000256" key="4">
    <source>
        <dbReference type="ARBA" id="ARBA00023136"/>
    </source>
</evidence>
<evidence type="ECO:0000256" key="5">
    <source>
        <dbReference type="SAM" id="MobiDB-lite"/>
    </source>
</evidence>
<evidence type="ECO:0000256" key="2">
    <source>
        <dbReference type="ARBA" id="ARBA00020974"/>
    </source>
</evidence>
<proteinExistence type="predicted"/>
<dbReference type="GO" id="GO:0006891">
    <property type="term" value="P:intra-Golgi vesicle-mediated transport"/>
    <property type="evidence" value="ECO:0007669"/>
    <property type="project" value="InterPro"/>
</dbReference>
<feature type="region of interest" description="Disordered" evidence="5">
    <location>
        <begin position="633"/>
        <end position="664"/>
    </location>
</feature>
<comment type="caution">
    <text evidence="8">The sequence shown here is derived from an EMBL/GenBank/DDBJ whole genome shotgun (WGS) entry which is preliminary data.</text>
</comment>
<dbReference type="InterPro" id="IPR019465">
    <property type="entry name" value="Cog5"/>
</dbReference>
<dbReference type="GO" id="GO:0017119">
    <property type="term" value="C:Golgi transport complex"/>
    <property type="evidence" value="ECO:0007669"/>
    <property type="project" value="InterPro"/>
</dbReference>
<feature type="domain" description="Conserved oligomeric Golgi complex subunit 5 helical" evidence="7">
    <location>
        <begin position="189"/>
        <end position="340"/>
    </location>
</feature>